<protein>
    <recommendedName>
        <fullName evidence="5">50S ribosomal protein L13</fullName>
    </recommendedName>
</protein>
<accession>A0A383EI37</accession>
<dbReference type="InterPro" id="IPR005822">
    <property type="entry name" value="Ribosomal_uL13"/>
</dbReference>
<keyword evidence="3" id="KW-0687">Ribonucleoprotein</keyword>
<dbReference type="HAMAP" id="MF_01366">
    <property type="entry name" value="Ribosomal_uL13"/>
    <property type="match status" value="1"/>
</dbReference>
<dbReference type="InterPro" id="IPR005823">
    <property type="entry name" value="Ribosomal_uL13_bac-type"/>
</dbReference>
<dbReference type="GO" id="GO:0003735">
    <property type="term" value="F:structural constituent of ribosome"/>
    <property type="evidence" value="ECO:0007669"/>
    <property type="project" value="InterPro"/>
</dbReference>
<proteinExistence type="inferred from homology"/>
<keyword evidence="2" id="KW-0689">Ribosomal protein</keyword>
<dbReference type="AlphaFoldDB" id="A0A383EI37"/>
<evidence type="ECO:0000313" key="4">
    <source>
        <dbReference type="EMBL" id="SVE56542.1"/>
    </source>
</evidence>
<dbReference type="CDD" id="cd00392">
    <property type="entry name" value="Ribosomal_L13"/>
    <property type="match status" value="1"/>
</dbReference>
<dbReference type="EMBL" id="UINC01226169">
    <property type="protein sequence ID" value="SVE56542.1"/>
    <property type="molecule type" value="Genomic_DNA"/>
</dbReference>
<dbReference type="Pfam" id="PF00572">
    <property type="entry name" value="Ribosomal_L13"/>
    <property type="match status" value="1"/>
</dbReference>
<evidence type="ECO:0000256" key="2">
    <source>
        <dbReference type="ARBA" id="ARBA00022980"/>
    </source>
</evidence>
<gene>
    <name evidence="4" type="ORF">METZ01_LOCUS509396</name>
</gene>
<evidence type="ECO:0000256" key="3">
    <source>
        <dbReference type="ARBA" id="ARBA00023274"/>
    </source>
</evidence>
<name>A0A383EI37_9ZZZZ</name>
<evidence type="ECO:0000256" key="1">
    <source>
        <dbReference type="ARBA" id="ARBA00006227"/>
    </source>
</evidence>
<dbReference type="GO" id="GO:0022625">
    <property type="term" value="C:cytosolic large ribosomal subunit"/>
    <property type="evidence" value="ECO:0007669"/>
    <property type="project" value="TreeGrafter"/>
</dbReference>
<sequence>METTSIRAEEITCNWYLIDADNQVLGRLASRVAQILRGKAKPYFTPHMDMGDCVIVVNAEKVKVTGNKETDKIYFRHSGYPGGATKINLKKVRQQHPEKIIKNAVKGMLPHNRLGQKLLKHLKIYMTEVHPHKAQLPKEITL</sequence>
<reference evidence="4" key="1">
    <citation type="submission" date="2018-05" db="EMBL/GenBank/DDBJ databases">
        <authorList>
            <person name="Lanie J.A."/>
            <person name="Ng W.-L."/>
            <person name="Kazmierczak K.M."/>
            <person name="Andrzejewski T.M."/>
            <person name="Davidsen T.M."/>
            <person name="Wayne K.J."/>
            <person name="Tettelin H."/>
            <person name="Glass J.I."/>
            <person name="Rusch D."/>
            <person name="Podicherti R."/>
            <person name="Tsui H.-C.T."/>
            <person name="Winkler M.E."/>
        </authorList>
    </citation>
    <scope>NUCLEOTIDE SEQUENCE</scope>
</reference>
<dbReference type="SUPFAM" id="SSF52161">
    <property type="entry name" value="Ribosomal protein L13"/>
    <property type="match status" value="1"/>
</dbReference>
<dbReference type="NCBIfam" id="TIGR01066">
    <property type="entry name" value="rplM_bact"/>
    <property type="match status" value="1"/>
</dbReference>
<dbReference type="Gene3D" id="3.90.1180.10">
    <property type="entry name" value="Ribosomal protein L13"/>
    <property type="match status" value="1"/>
</dbReference>
<comment type="similarity">
    <text evidence="1">Belongs to the universal ribosomal protein uL13 family.</text>
</comment>
<dbReference type="FunFam" id="3.90.1180.10:FF:000001">
    <property type="entry name" value="50S ribosomal protein L13"/>
    <property type="match status" value="1"/>
</dbReference>
<dbReference type="GO" id="GO:0017148">
    <property type="term" value="P:negative regulation of translation"/>
    <property type="evidence" value="ECO:0007669"/>
    <property type="project" value="TreeGrafter"/>
</dbReference>
<organism evidence="4">
    <name type="scientific">marine metagenome</name>
    <dbReference type="NCBI Taxonomy" id="408172"/>
    <lineage>
        <taxon>unclassified sequences</taxon>
        <taxon>metagenomes</taxon>
        <taxon>ecological metagenomes</taxon>
    </lineage>
</organism>
<dbReference type="InterPro" id="IPR036899">
    <property type="entry name" value="Ribosomal_uL13_sf"/>
</dbReference>
<dbReference type="PANTHER" id="PTHR11545:SF2">
    <property type="entry name" value="LARGE RIBOSOMAL SUBUNIT PROTEIN UL13M"/>
    <property type="match status" value="1"/>
</dbReference>
<evidence type="ECO:0008006" key="5">
    <source>
        <dbReference type="Google" id="ProtNLM"/>
    </source>
</evidence>
<dbReference type="GO" id="GO:0006412">
    <property type="term" value="P:translation"/>
    <property type="evidence" value="ECO:0007669"/>
    <property type="project" value="InterPro"/>
</dbReference>
<dbReference type="GO" id="GO:0003729">
    <property type="term" value="F:mRNA binding"/>
    <property type="evidence" value="ECO:0007669"/>
    <property type="project" value="TreeGrafter"/>
</dbReference>
<dbReference type="PIRSF" id="PIRSF002181">
    <property type="entry name" value="Ribosomal_L13"/>
    <property type="match status" value="1"/>
</dbReference>
<dbReference type="PANTHER" id="PTHR11545">
    <property type="entry name" value="RIBOSOMAL PROTEIN L13"/>
    <property type="match status" value="1"/>
</dbReference>